<dbReference type="PROSITE" id="PS50839">
    <property type="entry name" value="CHASE"/>
    <property type="match status" value="1"/>
</dbReference>
<evidence type="ECO:0000256" key="9">
    <source>
        <dbReference type="ARBA" id="ARBA00022840"/>
    </source>
</evidence>
<organism evidence="20 21">
    <name type="scientific">Povalibacter uvarum</name>
    <dbReference type="NCBI Taxonomy" id="732238"/>
    <lineage>
        <taxon>Bacteria</taxon>
        <taxon>Pseudomonadati</taxon>
        <taxon>Pseudomonadota</taxon>
        <taxon>Gammaproteobacteria</taxon>
        <taxon>Steroidobacterales</taxon>
        <taxon>Steroidobacteraceae</taxon>
        <taxon>Povalibacter</taxon>
    </lineage>
</organism>
<evidence type="ECO:0000256" key="10">
    <source>
        <dbReference type="ARBA" id="ARBA00022989"/>
    </source>
</evidence>
<evidence type="ECO:0000256" key="2">
    <source>
        <dbReference type="ARBA" id="ARBA00004370"/>
    </source>
</evidence>
<reference evidence="20 21" key="1">
    <citation type="submission" date="2020-08" db="EMBL/GenBank/DDBJ databases">
        <title>Genomic Encyclopedia of Type Strains, Phase IV (KMG-IV): sequencing the most valuable type-strain genomes for metagenomic binning, comparative biology and taxonomic classification.</title>
        <authorList>
            <person name="Goeker M."/>
        </authorList>
    </citation>
    <scope>NUCLEOTIDE SEQUENCE [LARGE SCALE GENOMIC DNA]</scope>
    <source>
        <strain evidence="20 21">DSM 26723</strain>
    </source>
</reference>
<dbReference type="SMART" id="SM00388">
    <property type="entry name" value="HisKA"/>
    <property type="match status" value="1"/>
</dbReference>
<dbReference type="Gene3D" id="1.10.287.130">
    <property type="match status" value="1"/>
</dbReference>
<dbReference type="InterPro" id="IPR013767">
    <property type="entry name" value="PAS_fold"/>
</dbReference>
<dbReference type="Gene3D" id="3.30.565.10">
    <property type="entry name" value="Histidine kinase-like ATPase, C-terminal domain"/>
    <property type="match status" value="1"/>
</dbReference>
<keyword evidence="5" id="KW-0808">Transferase</keyword>
<dbReference type="NCBIfam" id="TIGR00229">
    <property type="entry name" value="sensory_box"/>
    <property type="match status" value="1"/>
</dbReference>
<dbReference type="PRINTS" id="PR00344">
    <property type="entry name" value="BCTRLSENSOR"/>
</dbReference>
<dbReference type="SMART" id="SM00448">
    <property type="entry name" value="REC"/>
    <property type="match status" value="1"/>
</dbReference>
<dbReference type="EC" id="2.7.13.3" evidence="3"/>
<dbReference type="SUPFAM" id="SSF52172">
    <property type="entry name" value="CheY-like"/>
    <property type="match status" value="1"/>
</dbReference>
<evidence type="ECO:0000256" key="12">
    <source>
        <dbReference type="ARBA" id="ARBA00023136"/>
    </source>
</evidence>
<accession>A0A841HTN6</accession>
<dbReference type="RefSeq" id="WP_184334734.1">
    <property type="nucleotide sequence ID" value="NZ_JACHHZ010000005.1"/>
</dbReference>
<comment type="subcellular location">
    <subcellularLocation>
        <location evidence="2">Membrane</location>
    </subcellularLocation>
</comment>
<dbReference type="InterPro" id="IPR001789">
    <property type="entry name" value="Sig_transdc_resp-reg_receiver"/>
</dbReference>
<dbReference type="Pfam" id="PF02518">
    <property type="entry name" value="HATPase_c"/>
    <property type="match status" value="1"/>
</dbReference>
<keyword evidence="10 14" id="KW-1133">Transmembrane helix</keyword>
<comment type="caution">
    <text evidence="20">The sequence shown here is derived from an EMBL/GenBank/DDBJ whole genome shotgun (WGS) entry which is preliminary data.</text>
</comment>
<dbReference type="Gene3D" id="3.30.450.20">
    <property type="entry name" value="PAS domain"/>
    <property type="match status" value="1"/>
</dbReference>
<proteinExistence type="predicted"/>
<dbReference type="InterPro" id="IPR003594">
    <property type="entry name" value="HATPase_dom"/>
</dbReference>
<gene>
    <name evidence="20" type="ORF">HNQ60_004242</name>
</gene>
<dbReference type="Gene3D" id="3.30.450.350">
    <property type="entry name" value="CHASE domain"/>
    <property type="match status" value="1"/>
</dbReference>
<dbReference type="PROSITE" id="PS50112">
    <property type="entry name" value="PAS"/>
    <property type="match status" value="1"/>
</dbReference>
<dbReference type="PROSITE" id="PS50113">
    <property type="entry name" value="PAC"/>
    <property type="match status" value="1"/>
</dbReference>
<feature type="domain" description="Response regulatory" evidence="16">
    <location>
        <begin position="767"/>
        <end position="883"/>
    </location>
</feature>
<dbReference type="InterPro" id="IPR000014">
    <property type="entry name" value="PAS"/>
</dbReference>
<dbReference type="InterPro" id="IPR036890">
    <property type="entry name" value="HATPase_C_sf"/>
</dbReference>
<dbReference type="SMART" id="SM01079">
    <property type="entry name" value="CHASE"/>
    <property type="match status" value="1"/>
</dbReference>
<dbReference type="Pfam" id="PF00072">
    <property type="entry name" value="Response_reg"/>
    <property type="match status" value="1"/>
</dbReference>
<sequence length="890" mass="98244">MAQESQVGGAGETRREHGVWQRIGSSMAVLVAGLGSTLLVTQLYYRAQMDEARGQFEAWSEERQQSLSKAIDAHIEALYGVRALFDSSEYVSPQEFSRFTNDAGRRHRYLRSLGYLRYVTGADRAQFEARYSETLGRSFTILDPKGDGTVGPAAMRSEYLPLLYTQAGDDAPLGLDTLQLPVVAAALKAARESATAKALIVPAQVSPEQSVFRYVHVYLPVYVGPAPTTAAAAAETPVSGYVRLRFVLEEMTDEIETFARNMGVEMTLFESTEGSQLADDPRDEFFLMTGSGELEWAGKIAIADRNFLLRFRTAGNYAGQKPPVPFWLLFAAGLAATLLGTVAMYFITRNRLRAESMSQDLLSEMRERRRSEQRTAQSEARYRVLIENSPDAILLVKQQRVIFVNRAAVDLFRGRNAEELVGRGADELVHPDYKEQARERIRRMEAEQVILPPFEERLFRLDGSVVEVEVRSVPFAIDGETMLQVTIRDITARRQAERERMSLETALRQSQRLEAIGTLTGGIAHDFNNILSSIVGNIRLVMDDLPKGHPARQSAHEIRNATNRARDLVKRLMAFSRQQEAPRSPLELAPLIEEVQQLLRPALPAGVVLHSSVPVDTPPVMGDATQLHQVLVNLCTNAWQSMATGRGEIHILVSTLTAEEARRQSRAALDGAAVYVRIEVRDNGGGIPADIIDRIFEPFFTTKPAGEGSGLGLAVVHGIIQSHKGAISVVSPPGVGTSFLIYLPASDQPISASSAAEASSSRGSNQHILYVDDEESLVVLVTRILERNGYRCTGMTDARAAVELVKQDAAQFDLVLTDMNMPGMSGIDVAREVMAIRRDLPVVITTGYVRATDVAVTREIGVRDLILKPDTIEELANTIARYLREPVRTR</sequence>
<dbReference type="InterPro" id="IPR035965">
    <property type="entry name" value="PAS-like_dom_sf"/>
</dbReference>
<dbReference type="InterPro" id="IPR011006">
    <property type="entry name" value="CheY-like_superfamily"/>
</dbReference>
<dbReference type="AlphaFoldDB" id="A0A841HTN6"/>
<evidence type="ECO:0000259" key="16">
    <source>
        <dbReference type="PROSITE" id="PS50110"/>
    </source>
</evidence>
<comment type="catalytic activity">
    <reaction evidence="1">
        <text>ATP + protein L-histidine = ADP + protein N-phospho-L-histidine.</text>
        <dbReference type="EC" id="2.7.13.3"/>
    </reaction>
</comment>
<keyword evidence="12 14" id="KW-0472">Membrane</keyword>
<evidence type="ECO:0000259" key="19">
    <source>
        <dbReference type="PROSITE" id="PS50839"/>
    </source>
</evidence>
<dbReference type="SUPFAM" id="SSF55785">
    <property type="entry name" value="PYP-like sensor domain (PAS domain)"/>
    <property type="match status" value="1"/>
</dbReference>
<dbReference type="GO" id="GO:0000155">
    <property type="term" value="F:phosphorelay sensor kinase activity"/>
    <property type="evidence" value="ECO:0007669"/>
    <property type="project" value="InterPro"/>
</dbReference>
<evidence type="ECO:0000313" key="20">
    <source>
        <dbReference type="EMBL" id="MBB6095352.1"/>
    </source>
</evidence>
<evidence type="ECO:0000256" key="1">
    <source>
        <dbReference type="ARBA" id="ARBA00000085"/>
    </source>
</evidence>
<dbReference type="SUPFAM" id="SSF47384">
    <property type="entry name" value="Homodimeric domain of signal transducing histidine kinase"/>
    <property type="match status" value="1"/>
</dbReference>
<evidence type="ECO:0000256" key="3">
    <source>
        <dbReference type="ARBA" id="ARBA00012438"/>
    </source>
</evidence>
<dbReference type="PANTHER" id="PTHR43065">
    <property type="entry name" value="SENSOR HISTIDINE KINASE"/>
    <property type="match status" value="1"/>
</dbReference>
<evidence type="ECO:0000256" key="13">
    <source>
        <dbReference type="PROSITE-ProRule" id="PRU00169"/>
    </source>
</evidence>
<evidence type="ECO:0000256" key="7">
    <source>
        <dbReference type="ARBA" id="ARBA00022741"/>
    </source>
</evidence>
<dbReference type="GO" id="GO:0005524">
    <property type="term" value="F:ATP binding"/>
    <property type="evidence" value="ECO:0007669"/>
    <property type="project" value="UniProtKB-KW"/>
</dbReference>
<keyword evidence="11" id="KW-0902">Two-component regulatory system</keyword>
<name>A0A841HTN6_9GAMM</name>
<dbReference type="PROSITE" id="PS50110">
    <property type="entry name" value="RESPONSE_REGULATORY"/>
    <property type="match status" value="1"/>
</dbReference>
<dbReference type="GO" id="GO:0016020">
    <property type="term" value="C:membrane"/>
    <property type="evidence" value="ECO:0007669"/>
    <property type="project" value="UniProtKB-SubCell"/>
</dbReference>
<feature type="domain" description="PAC" evidence="18">
    <location>
        <begin position="452"/>
        <end position="502"/>
    </location>
</feature>
<evidence type="ECO:0000259" key="18">
    <source>
        <dbReference type="PROSITE" id="PS50113"/>
    </source>
</evidence>
<dbReference type="InterPro" id="IPR005467">
    <property type="entry name" value="His_kinase_dom"/>
</dbReference>
<dbReference type="Proteomes" id="UP000588068">
    <property type="component" value="Unassembled WGS sequence"/>
</dbReference>
<feature type="modified residue" description="4-aspartylphosphate" evidence="13">
    <location>
        <position position="818"/>
    </location>
</feature>
<feature type="domain" description="PAS" evidence="17">
    <location>
        <begin position="378"/>
        <end position="448"/>
    </location>
</feature>
<evidence type="ECO:0000259" key="15">
    <source>
        <dbReference type="PROSITE" id="PS50109"/>
    </source>
</evidence>
<dbReference type="InterPro" id="IPR000700">
    <property type="entry name" value="PAS-assoc_C"/>
</dbReference>
<dbReference type="Pfam" id="PF03924">
    <property type="entry name" value="CHASE"/>
    <property type="match status" value="1"/>
</dbReference>
<evidence type="ECO:0000256" key="6">
    <source>
        <dbReference type="ARBA" id="ARBA00022692"/>
    </source>
</evidence>
<evidence type="ECO:0000256" key="4">
    <source>
        <dbReference type="ARBA" id="ARBA00022553"/>
    </source>
</evidence>
<evidence type="ECO:0000259" key="17">
    <source>
        <dbReference type="PROSITE" id="PS50112"/>
    </source>
</evidence>
<evidence type="ECO:0000256" key="14">
    <source>
        <dbReference type="SAM" id="Phobius"/>
    </source>
</evidence>
<dbReference type="Pfam" id="PF00989">
    <property type="entry name" value="PAS"/>
    <property type="match status" value="1"/>
</dbReference>
<dbReference type="Pfam" id="PF00512">
    <property type="entry name" value="HisKA"/>
    <property type="match status" value="1"/>
</dbReference>
<dbReference type="EMBL" id="JACHHZ010000005">
    <property type="protein sequence ID" value="MBB6095352.1"/>
    <property type="molecule type" value="Genomic_DNA"/>
</dbReference>
<feature type="transmembrane region" description="Helical" evidence="14">
    <location>
        <begin position="326"/>
        <end position="347"/>
    </location>
</feature>
<keyword evidence="6 14" id="KW-0812">Transmembrane</keyword>
<keyword evidence="4 13" id="KW-0597">Phosphoprotein</keyword>
<dbReference type="CDD" id="cd00130">
    <property type="entry name" value="PAS"/>
    <property type="match status" value="1"/>
</dbReference>
<dbReference type="SMART" id="SM00387">
    <property type="entry name" value="HATPase_c"/>
    <property type="match status" value="1"/>
</dbReference>
<evidence type="ECO:0000313" key="21">
    <source>
        <dbReference type="Proteomes" id="UP000588068"/>
    </source>
</evidence>
<dbReference type="SUPFAM" id="SSF55874">
    <property type="entry name" value="ATPase domain of HSP90 chaperone/DNA topoisomerase II/histidine kinase"/>
    <property type="match status" value="1"/>
</dbReference>
<dbReference type="InterPro" id="IPR006189">
    <property type="entry name" value="CHASE_dom"/>
</dbReference>
<evidence type="ECO:0000256" key="5">
    <source>
        <dbReference type="ARBA" id="ARBA00022679"/>
    </source>
</evidence>
<evidence type="ECO:0000256" key="8">
    <source>
        <dbReference type="ARBA" id="ARBA00022777"/>
    </source>
</evidence>
<keyword evidence="7" id="KW-0547">Nucleotide-binding</keyword>
<evidence type="ECO:0000256" key="11">
    <source>
        <dbReference type="ARBA" id="ARBA00023012"/>
    </source>
</evidence>
<dbReference type="PROSITE" id="PS50109">
    <property type="entry name" value="HIS_KIN"/>
    <property type="match status" value="1"/>
</dbReference>
<dbReference type="InterPro" id="IPR042240">
    <property type="entry name" value="CHASE_sf"/>
</dbReference>
<dbReference type="InterPro" id="IPR003661">
    <property type="entry name" value="HisK_dim/P_dom"/>
</dbReference>
<feature type="transmembrane region" description="Helical" evidence="14">
    <location>
        <begin position="23"/>
        <end position="45"/>
    </location>
</feature>
<dbReference type="InterPro" id="IPR004358">
    <property type="entry name" value="Sig_transdc_His_kin-like_C"/>
</dbReference>
<dbReference type="Gene3D" id="3.40.50.2300">
    <property type="match status" value="1"/>
</dbReference>
<keyword evidence="9" id="KW-0067">ATP-binding</keyword>
<keyword evidence="21" id="KW-1185">Reference proteome</keyword>
<dbReference type="InterPro" id="IPR036097">
    <property type="entry name" value="HisK_dim/P_sf"/>
</dbReference>
<protein>
    <recommendedName>
        <fullName evidence="3">histidine kinase</fullName>
        <ecNumber evidence="3">2.7.13.3</ecNumber>
    </recommendedName>
</protein>
<feature type="domain" description="Histidine kinase" evidence="15">
    <location>
        <begin position="522"/>
        <end position="747"/>
    </location>
</feature>
<keyword evidence="8" id="KW-0418">Kinase</keyword>
<dbReference type="SMART" id="SM00091">
    <property type="entry name" value="PAS"/>
    <property type="match status" value="1"/>
</dbReference>
<dbReference type="PANTHER" id="PTHR43065:SF46">
    <property type="entry name" value="C4-DICARBOXYLATE TRANSPORT SENSOR PROTEIN DCTB"/>
    <property type="match status" value="1"/>
</dbReference>
<dbReference type="CDD" id="cd00156">
    <property type="entry name" value="REC"/>
    <property type="match status" value="1"/>
</dbReference>
<feature type="domain" description="CHASE" evidence="19">
    <location>
        <begin position="87"/>
        <end position="259"/>
    </location>
</feature>